<dbReference type="RefSeq" id="WP_338749794.1">
    <property type="nucleotide sequence ID" value="NZ_CP147404.1"/>
</dbReference>
<dbReference type="Proteomes" id="UP001387364">
    <property type="component" value="Chromosome"/>
</dbReference>
<proteinExistence type="predicted"/>
<accession>A0ABZ2N2T9</accession>
<sequence length="180" mass="19994">MLASNALTTVEEAKRFLGLTDEAGVERAINEASAMIETYCRRFFAVGEHTQYISQGDFTLDHYPVIEMLSLNGDEFPKRIRVDKVSGIIDGEISGNVVYKAGYVLPEDETPDTPRTLPYDIERACLQLIDSLFVDEDGFISDAAALKIGDWSLNTKGANSGGMMPEDVRTTLDMYRRVLV</sequence>
<keyword evidence="2" id="KW-1185">Reference proteome</keyword>
<evidence type="ECO:0000313" key="1">
    <source>
        <dbReference type="EMBL" id="WXB91870.1"/>
    </source>
</evidence>
<gene>
    <name evidence="1" type="ORF">WDJ61_11380</name>
</gene>
<dbReference type="EMBL" id="CP147404">
    <property type="protein sequence ID" value="WXB91870.1"/>
    <property type="molecule type" value="Genomic_DNA"/>
</dbReference>
<organism evidence="1 2">
    <name type="scientific">Bacillus kandeliae</name>
    <dbReference type="NCBI Taxonomy" id="3129297"/>
    <lineage>
        <taxon>Bacteria</taxon>
        <taxon>Bacillati</taxon>
        <taxon>Bacillota</taxon>
        <taxon>Bacilli</taxon>
        <taxon>Bacillales</taxon>
        <taxon>Bacillaceae</taxon>
        <taxon>Bacillus</taxon>
    </lineage>
</organism>
<reference evidence="1 2" key="1">
    <citation type="submission" date="2024-02" db="EMBL/GenBank/DDBJ databases">
        <title>Seven novel Bacillus-like species.</title>
        <authorList>
            <person name="Liu G."/>
        </authorList>
    </citation>
    <scope>NUCLEOTIDE SEQUENCE [LARGE SCALE GENOMIC DNA]</scope>
    <source>
        <strain evidence="1 2">FJAT-52991</strain>
    </source>
</reference>
<protein>
    <recommendedName>
        <fullName evidence="3">Phage gp6-like head-tail connector protein</fullName>
    </recommendedName>
</protein>
<name>A0ABZ2N2T9_9BACI</name>
<evidence type="ECO:0000313" key="2">
    <source>
        <dbReference type="Proteomes" id="UP001387364"/>
    </source>
</evidence>
<evidence type="ECO:0008006" key="3">
    <source>
        <dbReference type="Google" id="ProtNLM"/>
    </source>
</evidence>